<dbReference type="InterPro" id="IPR008775">
    <property type="entry name" value="Phytyl_CoA_dOase-like"/>
</dbReference>
<dbReference type="Pfam" id="PF05721">
    <property type="entry name" value="PhyH"/>
    <property type="match status" value="1"/>
</dbReference>
<dbReference type="EMBL" id="HBEG01010815">
    <property type="protein sequence ID" value="CAD8351008.1"/>
    <property type="molecule type" value="Transcribed_RNA"/>
</dbReference>
<sequence length="451" mass="48686">MAQGQILAPRTPSTQYWPHNYMEPSFGLPRPQTAPWPHRSLPSIMIVTFCVAPLRPTLGSPAALPSGLQADFYCAVRCTRMTDSDRSAVEALYRQAGCGREPVDSWPSPVCSSSVEQLCAASCGGGRVNMAEWLPGAFDHKMQEHSDSGMFDELHKAYVAHHQCASRCATEGIVVTTAGAHDKVAREAAETLRRCGVVQLSGVADVASLKRADKAVAALRSKKKAYKALLDQEQLHDGRYQVYLPFVEPFTSAPVLGASELVLMVLEDYFAGSDFGIDHVSVLTAGSPSGNQSLHPDVSYFKGLAVSVHTALQNISLDMGPTYFCPCTGEALIREEWPASAAIKMAILKRKECLGQSHAPVHTPRGTITIYDGAMFHKGLANGSGRERHILKLEVGASDFPVRRNYVGSAPRAAQKHAERFRRAFGPPRMTGASSSGSSSSSTNRGRSSEL</sequence>
<organism evidence="2">
    <name type="scientific">Pyrodinium bahamense</name>
    <dbReference type="NCBI Taxonomy" id="73915"/>
    <lineage>
        <taxon>Eukaryota</taxon>
        <taxon>Sar</taxon>
        <taxon>Alveolata</taxon>
        <taxon>Dinophyceae</taxon>
        <taxon>Gonyaulacales</taxon>
        <taxon>Pyrocystaceae</taxon>
        <taxon>Pyrodinium</taxon>
    </lineage>
</organism>
<feature type="compositionally biased region" description="Low complexity" evidence="1">
    <location>
        <begin position="434"/>
        <end position="451"/>
    </location>
</feature>
<dbReference type="SUPFAM" id="SSF51197">
    <property type="entry name" value="Clavaminate synthase-like"/>
    <property type="match status" value="1"/>
</dbReference>
<proteinExistence type="predicted"/>
<name>A0A7S0A2F1_9DINO</name>
<evidence type="ECO:0000313" key="2">
    <source>
        <dbReference type="EMBL" id="CAD8351008.1"/>
    </source>
</evidence>
<dbReference type="PANTHER" id="PTHR37563:SF2">
    <property type="entry name" value="PHYTANOYL-COA DIOXYGENASE FAMILY PROTEIN (AFU_ORTHOLOGUE AFUA_2G03330)"/>
    <property type="match status" value="1"/>
</dbReference>
<dbReference type="Gene3D" id="2.60.120.620">
    <property type="entry name" value="q2cbj1_9rhob like domain"/>
    <property type="match status" value="1"/>
</dbReference>
<dbReference type="InterPro" id="IPR051961">
    <property type="entry name" value="Fungal_Metabolite_Diox"/>
</dbReference>
<evidence type="ECO:0008006" key="3">
    <source>
        <dbReference type="Google" id="ProtNLM"/>
    </source>
</evidence>
<reference evidence="2" key="1">
    <citation type="submission" date="2021-01" db="EMBL/GenBank/DDBJ databases">
        <authorList>
            <person name="Corre E."/>
            <person name="Pelletier E."/>
            <person name="Niang G."/>
            <person name="Scheremetjew M."/>
            <person name="Finn R."/>
            <person name="Kale V."/>
            <person name="Holt S."/>
            <person name="Cochrane G."/>
            <person name="Meng A."/>
            <person name="Brown T."/>
            <person name="Cohen L."/>
        </authorList>
    </citation>
    <scope>NUCLEOTIDE SEQUENCE</scope>
    <source>
        <strain evidence="2">Pbaha01</strain>
    </source>
</reference>
<accession>A0A7S0A2F1</accession>
<dbReference type="PANTHER" id="PTHR37563">
    <property type="entry name" value="PHYTANOYL-COA DIOXYGENASE FAMILY PROTEIN (AFU_ORTHOLOGUE AFUA_2G03330)"/>
    <property type="match status" value="1"/>
</dbReference>
<protein>
    <recommendedName>
        <fullName evidence="3">Phytanoyl-CoA dioxygenase</fullName>
    </recommendedName>
</protein>
<gene>
    <name evidence="2" type="ORF">PBAH0796_LOCUS6375</name>
</gene>
<evidence type="ECO:0000256" key="1">
    <source>
        <dbReference type="SAM" id="MobiDB-lite"/>
    </source>
</evidence>
<dbReference type="AlphaFoldDB" id="A0A7S0A2F1"/>
<feature type="region of interest" description="Disordered" evidence="1">
    <location>
        <begin position="411"/>
        <end position="451"/>
    </location>
</feature>